<proteinExistence type="predicted"/>
<dbReference type="InParanoid" id="A0LJ90"/>
<protein>
    <submittedName>
        <fullName evidence="1">Uncharacterized protein</fullName>
    </submittedName>
</protein>
<dbReference type="Proteomes" id="UP000001784">
    <property type="component" value="Chromosome"/>
</dbReference>
<dbReference type="HOGENOM" id="CLU_2345653_0_0_7"/>
<dbReference type="EMBL" id="CP000478">
    <property type="protein sequence ID" value="ABK17492.1"/>
    <property type="molecule type" value="Genomic_DNA"/>
</dbReference>
<dbReference type="KEGG" id="sfu:Sfum_1807"/>
<sequence>MQGYSRTGVIPLFHSNARRRAFARKRMLTGVSKILPLKNLLFLDFSGVCRVNHALLPFGFERALNAPGMRVHPEIGWLFKICPSYSGDLLLTCSRPV</sequence>
<evidence type="ECO:0000313" key="2">
    <source>
        <dbReference type="Proteomes" id="UP000001784"/>
    </source>
</evidence>
<gene>
    <name evidence="1" type="ordered locus">Sfum_1807</name>
</gene>
<organism evidence="1 2">
    <name type="scientific">Syntrophobacter fumaroxidans (strain DSM 10017 / MPOB)</name>
    <dbReference type="NCBI Taxonomy" id="335543"/>
    <lineage>
        <taxon>Bacteria</taxon>
        <taxon>Pseudomonadati</taxon>
        <taxon>Thermodesulfobacteriota</taxon>
        <taxon>Syntrophobacteria</taxon>
        <taxon>Syntrophobacterales</taxon>
        <taxon>Syntrophobacteraceae</taxon>
        <taxon>Syntrophobacter</taxon>
    </lineage>
</organism>
<reference evidence="1 2" key="1">
    <citation type="submission" date="2006-10" db="EMBL/GenBank/DDBJ databases">
        <title>Complete sequence of Syntrophobacter fumaroxidans MPOB.</title>
        <authorList>
            <consortium name="US DOE Joint Genome Institute"/>
            <person name="Copeland A."/>
            <person name="Lucas S."/>
            <person name="Lapidus A."/>
            <person name="Barry K."/>
            <person name="Detter J.C."/>
            <person name="Glavina del Rio T."/>
            <person name="Hammon N."/>
            <person name="Israni S."/>
            <person name="Pitluck S."/>
            <person name="Goltsman E.G."/>
            <person name="Martinez M."/>
            <person name="Schmutz J."/>
            <person name="Larimer F."/>
            <person name="Land M."/>
            <person name="Hauser L."/>
            <person name="Kyrpides N."/>
            <person name="Kim E."/>
            <person name="Boone D.R."/>
            <person name="Brockman F."/>
            <person name="Culley D."/>
            <person name="Ferry J."/>
            <person name="Gunsalus R."/>
            <person name="McInerney M.J."/>
            <person name="Morrison M."/>
            <person name="Plugge C."/>
            <person name="Rohlin L."/>
            <person name="Scholten J."/>
            <person name="Sieber J."/>
            <person name="Stams A.J.M."/>
            <person name="Worm P."/>
            <person name="Henstra A.M."/>
            <person name="Richardson P."/>
        </authorList>
    </citation>
    <scope>NUCLEOTIDE SEQUENCE [LARGE SCALE GENOMIC DNA]</scope>
    <source>
        <strain evidence="2">DSM 10017 / MPOB</strain>
    </source>
</reference>
<keyword evidence="2" id="KW-1185">Reference proteome</keyword>
<accession>A0LJ90</accession>
<name>A0LJ90_SYNFM</name>
<dbReference type="STRING" id="335543.Sfum_1807"/>
<evidence type="ECO:0000313" key="1">
    <source>
        <dbReference type="EMBL" id="ABK17492.1"/>
    </source>
</evidence>
<dbReference type="AlphaFoldDB" id="A0LJ90"/>